<evidence type="ECO:0000256" key="7">
    <source>
        <dbReference type="ARBA" id="ARBA00022741"/>
    </source>
</evidence>
<proteinExistence type="predicted"/>
<dbReference type="GO" id="GO:0004674">
    <property type="term" value="F:protein serine/threonine kinase activity"/>
    <property type="evidence" value="ECO:0007669"/>
    <property type="project" value="UniProtKB-KW"/>
</dbReference>
<dbReference type="InterPro" id="IPR011009">
    <property type="entry name" value="Kinase-like_dom_sf"/>
</dbReference>
<dbReference type="FunFam" id="3.30.200.20:FF:000178">
    <property type="entry name" value="serine/threonine-protein kinase PBS1-like"/>
    <property type="match status" value="1"/>
</dbReference>
<dbReference type="FunFam" id="1.10.510.10:FF:001023">
    <property type="entry name" value="Os07g0541700 protein"/>
    <property type="match status" value="1"/>
</dbReference>
<organism evidence="19 20">
    <name type="scientific">Rhododendron simsii</name>
    <name type="common">Sims's rhododendron</name>
    <dbReference type="NCBI Taxonomy" id="118357"/>
    <lineage>
        <taxon>Eukaryota</taxon>
        <taxon>Viridiplantae</taxon>
        <taxon>Streptophyta</taxon>
        <taxon>Embryophyta</taxon>
        <taxon>Tracheophyta</taxon>
        <taxon>Spermatophyta</taxon>
        <taxon>Magnoliopsida</taxon>
        <taxon>eudicotyledons</taxon>
        <taxon>Gunneridae</taxon>
        <taxon>Pentapetalae</taxon>
        <taxon>asterids</taxon>
        <taxon>Ericales</taxon>
        <taxon>Ericaceae</taxon>
        <taxon>Ericoideae</taxon>
        <taxon>Rhodoreae</taxon>
        <taxon>Rhododendron</taxon>
    </lineage>
</organism>
<evidence type="ECO:0000256" key="5">
    <source>
        <dbReference type="ARBA" id="ARBA00022692"/>
    </source>
</evidence>
<dbReference type="InterPro" id="IPR000719">
    <property type="entry name" value="Prot_kinase_dom"/>
</dbReference>
<evidence type="ECO:0000313" key="19">
    <source>
        <dbReference type="EMBL" id="KAF7148709.1"/>
    </source>
</evidence>
<feature type="domain" description="Protein kinase" evidence="18">
    <location>
        <begin position="270"/>
        <end position="552"/>
    </location>
</feature>
<keyword evidence="9 15" id="KW-0067">ATP-binding</keyword>
<dbReference type="PROSITE" id="PS00108">
    <property type="entry name" value="PROTEIN_KINASE_ST"/>
    <property type="match status" value="1"/>
</dbReference>
<feature type="region of interest" description="Disordered" evidence="16">
    <location>
        <begin position="1"/>
        <end position="20"/>
    </location>
</feature>
<evidence type="ECO:0000256" key="16">
    <source>
        <dbReference type="SAM" id="MobiDB-lite"/>
    </source>
</evidence>
<evidence type="ECO:0000256" key="8">
    <source>
        <dbReference type="ARBA" id="ARBA00022777"/>
    </source>
</evidence>
<dbReference type="SUPFAM" id="SSF56112">
    <property type="entry name" value="Protein kinase-like (PK-like)"/>
    <property type="match status" value="1"/>
</dbReference>
<keyword evidence="20" id="KW-1185">Reference proteome</keyword>
<feature type="transmembrane region" description="Helical" evidence="17">
    <location>
        <begin position="211"/>
        <end position="233"/>
    </location>
</feature>
<evidence type="ECO:0000256" key="10">
    <source>
        <dbReference type="ARBA" id="ARBA00022989"/>
    </source>
</evidence>
<dbReference type="Gene3D" id="3.30.200.20">
    <property type="entry name" value="Phosphorylase Kinase, domain 1"/>
    <property type="match status" value="1"/>
</dbReference>
<dbReference type="PANTHER" id="PTHR27009">
    <property type="entry name" value="RUST RESISTANCE KINASE LR10-RELATED"/>
    <property type="match status" value="1"/>
</dbReference>
<keyword evidence="7 15" id="KW-0547">Nucleotide-binding</keyword>
<dbReference type="Proteomes" id="UP000626092">
    <property type="component" value="Unassembled WGS sequence"/>
</dbReference>
<evidence type="ECO:0000256" key="17">
    <source>
        <dbReference type="SAM" id="Phobius"/>
    </source>
</evidence>
<keyword evidence="10 17" id="KW-1133">Transmembrane helix</keyword>
<keyword evidence="8" id="KW-0418">Kinase</keyword>
<dbReference type="AlphaFoldDB" id="A0A834LUN8"/>
<dbReference type="PROSITE" id="PS00107">
    <property type="entry name" value="PROTEIN_KINASE_ATP"/>
    <property type="match status" value="1"/>
</dbReference>
<dbReference type="OrthoDB" id="547665at2759"/>
<evidence type="ECO:0000256" key="4">
    <source>
        <dbReference type="ARBA" id="ARBA00022679"/>
    </source>
</evidence>
<dbReference type="GO" id="GO:0016020">
    <property type="term" value="C:membrane"/>
    <property type="evidence" value="ECO:0007669"/>
    <property type="project" value="UniProtKB-SubCell"/>
</dbReference>
<accession>A0A834LUN8</accession>
<evidence type="ECO:0000256" key="11">
    <source>
        <dbReference type="ARBA" id="ARBA00023136"/>
    </source>
</evidence>
<comment type="subcellular location">
    <subcellularLocation>
        <location evidence="1">Membrane</location>
        <topology evidence="1">Single-pass type I membrane protein</topology>
    </subcellularLocation>
</comment>
<dbReference type="Pfam" id="PF00069">
    <property type="entry name" value="Pkinase"/>
    <property type="match status" value="1"/>
</dbReference>
<dbReference type="EMBL" id="WJXA01000003">
    <property type="protein sequence ID" value="KAF7148709.1"/>
    <property type="molecule type" value="Genomic_DNA"/>
</dbReference>
<dbReference type="Gene3D" id="1.10.510.10">
    <property type="entry name" value="Transferase(Phosphotransferase) domain 1"/>
    <property type="match status" value="1"/>
</dbReference>
<dbReference type="PROSITE" id="PS50011">
    <property type="entry name" value="PROTEIN_KINASE_DOM"/>
    <property type="match status" value="1"/>
</dbReference>
<feature type="compositionally biased region" description="Basic and acidic residues" evidence="16">
    <location>
        <begin position="10"/>
        <end position="20"/>
    </location>
</feature>
<dbReference type="SMART" id="SM00220">
    <property type="entry name" value="S_TKc"/>
    <property type="match status" value="1"/>
</dbReference>
<dbReference type="InterPro" id="IPR017441">
    <property type="entry name" value="Protein_kinase_ATP_BS"/>
</dbReference>
<evidence type="ECO:0000256" key="15">
    <source>
        <dbReference type="PROSITE-ProRule" id="PRU10141"/>
    </source>
</evidence>
<protein>
    <recommendedName>
        <fullName evidence="2">non-specific serine/threonine protein kinase</fullName>
        <ecNumber evidence="2">2.7.11.1</ecNumber>
    </recommendedName>
</protein>
<evidence type="ECO:0000256" key="14">
    <source>
        <dbReference type="ARBA" id="ARBA00048679"/>
    </source>
</evidence>
<keyword evidence="4" id="KW-0808">Transferase</keyword>
<gene>
    <name evidence="19" type="ORF">RHSIM_Rhsim03G0203200</name>
</gene>
<dbReference type="GO" id="GO:0030247">
    <property type="term" value="F:polysaccharide binding"/>
    <property type="evidence" value="ECO:0007669"/>
    <property type="project" value="InterPro"/>
</dbReference>
<comment type="caution">
    <text evidence="19">The sequence shown here is derived from an EMBL/GenBank/DDBJ whole genome shotgun (WGS) entry which is preliminary data.</text>
</comment>
<dbReference type="GO" id="GO:0005524">
    <property type="term" value="F:ATP binding"/>
    <property type="evidence" value="ECO:0007669"/>
    <property type="project" value="UniProtKB-UniRule"/>
</dbReference>
<evidence type="ECO:0000256" key="2">
    <source>
        <dbReference type="ARBA" id="ARBA00012513"/>
    </source>
</evidence>
<dbReference type="InterPro" id="IPR045874">
    <property type="entry name" value="LRK10/LRL21-25-like"/>
</dbReference>
<keyword evidence="5 17" id="KW-0812">Transmembrane</keyword>
<sequence length="552" mass="62554">MDANPTLRESPGRLHSKDSQPPHCGYPGFDLSCSPTTSATLLNLPFSVQVLVTNIDYKSQLIHIKDPNSCLPQQLQNLNLSTIPFQFADSVYNFSLFSCPSTRPVESFEGPWWSTRAACLSGDGHEVYVESSGMSNYYPTQLISCRKMYNVWSVPYEAFEQTADLQLKWPQRVCGKCEAEGMFCGFMSNSTSDEFDCFNPPKKGELKRLQVIASVTLGSFWLLAILIAMYWFYRQKKIKRDDLKIERFLEYYKALKPARYSYADIKKITNQFKDKVGQGGYGTVYRGQLSNDVHVAVKRLNNTKGNGEEFINKVGIIGTIHHVNVVRLVGYCADGFRRALIYEFLPNDSLEKFAISDRDKHLLGWKKLLEIAMGIAKGIEYLHQGCDQQILHFDIKPHNILLDENLNPKITDFGLAKLCSKEQSVVSMTAARGTIGYIAPEVFSRNFGNVSFKSDIYSFGMLLLEMVGGKKNFDVMVNSTNQIYFPEWIYNCLDSGEELRIRIQDEGDAKIATKDTLIKPPNPFVSANPSRVTRQASRRTLNDELETLVECE</sequence>
<evidence type="ECO:0000256" key="6">
    <source>
        <dbReference type="ARBA" id="ARBA00022729"/>
    </source>
</evidence>
<evidence type="ECO:0000256" key="12">
    <source>
        <dbReference type="ARBA" id="ARBA00023180"/>
    </source>
</evidence>
<comment type="catalytic activity">
    <reaction evidence="13">
        <text>L-threonyl-[protein] + ATP = O-phospho-L-threonyl-[protein] + ADP + H(+)</text>
        <dbReference type="Rhea" id="RHEA:46608"/>
        <dbReference type="Rhea" id="RHEA-COMP:11060"/>
        <dbReference type="Rhea" id="RHEA-COMP:11605"/>
        <dbReference type="ChEBI" id="CHEBI:15378"/>
        <dbReference type="ChEBI" id="CHEBI:30013"/>
        <dbReference type="ChEBI" id="CHEBI:30616"/>
        <dbReference type="ChEBI" id="CHEBI:61977"/>
        <dbReference type="ChEBI" id="CHEBI:456216"/>
        <dbReference type="EC" id="2.7.11.1"/>
    </reaction>
</comment>
<evidence type="ECO:0000313" key="20">
    <source>
        <dbReference type="Proteomes" id="UP000626092"/>
    </source>
</evidence>
<keyword evidence="6" id="KW-0732">Signal</keyword>
<dbReference type="Pfam" id="PF13947">
    <property type="entry name" value="GUB_WAK_bind"/>
    <property type="match status" value="1"/>
</dbReference>
<evidence type="ECO:0000256" key="3">
    <source>
        <dbReference type="ARBA" id="ARBA00022527"/>
    </source>
</evidence>
<comment type="catalytic activity">
    <reaction evidence="14">
        <text>L-seryl-[protein] + ATP = O-phospho-L-seryl-[protein] + ADP + H(+)</text>
        <dbReference type="Rhea" id="RHEA:17989"/>
        <dbReference type="Rhea" id="RHEA-COMP:9863"/>
        <dbReference type="Rhea" id="RHEA-COMP:11604"/>
        <dbReference type="ChEBI" id="CHEBI:15378"/>
        <dbReference type="ChEBI" id="CHEBI:29999"/>
        <dbReference type="ChEBI" id="CHEBI:30616"/>
        <dbReference type="ChEBI" id="CHEBI:83421"/>
        <dbReference type="ChEBI" id="CHEBI:456216"/>
        <dbReference type="EC" id="2.7.11.1"/>
    </reaction>
</comment>
<evidence type="ECO:0000259" key="18">
    <source>
        <dbReference type="PROSITE" id="PS50011"/>
    </source>
</evidence>
<evidence type="ECO:0000256" key="13">
    <source>
        <dbReference type="ARBA" id="ARBA00047899"/>
    </source>
</evidence>
<evidence type="ECO:0000256" key="9">
    <source>
        <dbReference type="ARBA" id="ARBA00022840"/>
    </source>
</evidence>
<dbReference type="InterPro" id="IPR025287">
    <property type="entry name" value="WAK_GUB"/>
</dbReference>
<name>A0A834LUN8_RHOSS</name>
<dbReference type="EC" id="2.7.11.1" evidence="2"/>
<keyword evidence="12" id="KW-0325">Glycoprotein</keyword>
<reference evidence="19" key="1">
    <citation type="submission" date="2019-11" db="EMBL/GenBank/DDBJ databases">
        <authorList>
            <person name="Liu Y."/>
            <person name="Hou J."/>
            <person name="Li T.-Q."/>
            <person name="Guan C.-H."/>
            <person name="Wu X."/>
            <person name="Wu H.-Z."/>
            <person name="Ling F."/>
            <person name="Zhang R."/>
            <person name="Shi X.-G."/>
            <person name="Ren J.-P."/>
            <person name="Chen E.-F."/>
            <person name="Sun J.-M."/>
        </authorList>
    </citation>
    <scope>NUCLEOTIDE SEQUENCE</scope>
    <source>
        <strain evidence="19">Adult_tree_wgs_1</strain>
        <tissue evidence="19">Leaves</tissue>
    </source>
</reference>
<feature type="binding site" evidence="15">
    <location>
        <position position="298"/>
    </location>
    <ligand>
        <name>ATP</name>
        <dbReference type="ChEBI" id="CHEBI:30616"/>
    </ligand>
</feature>
<evidence type="ECO:0000256" key="1">
    <source>
        <dbReference type="ARBA" id="ARBA00004479"/>
    </source>
</evidence>
<dbReference type="InterPro" id="IPR008271">
    <property type="entry name" value="Ser/Thr_kinase_AS"/>
</dbReference>
<keyword evidence="3" id="KW-0723">Serine/threonine-protein kinase</keyword>
<keyword evidence="11 17" id="KW-0472">Membrane</keyword>